<dbReference type="AlphaFoldDB" id="A0A3M7Q746"/>
<name>A0A3M7Q746_BRAPC</name>
<reference evidence="1 2" key="1">
    <citation type="journal article" date="2018" name="Sci. Rep.">
        <title>Genomic signatures of local adaptation to the degree of environmental predictability in rotifers.</title>
        <authorList>
            <person name="Franch-Gras L."/>
            <person name="Hahn C."/>
            <person name="Garcia-Roger E.M."/>
            <person name="Carmona M.J."/>
            <person name="Serra M."/>
            <person name="Gomez A."/>
        </authorList>
    </citation>
    <scope>NUCLEOTIDE SEQUENCE [LARGE SCALE GENOMIC DNA]</scope>
    <source>
        <strain evidence="1">HYR1</strain>
    </source>
</reference>
<keyword evidence="2" id="KW-1185">Reference proteome</keyword>
<proteinExistence type="predicted"/>
<evidence type="ECO:0000313" key="2">
    <source>
        <dbReference type="Proteomes" id="UP000276133"/>
    </source>
</evidence>
<evidence type="ECO:0000313" key="1">
    <source>
        <dbReference type="EMBL" id="RNA07059.1"/>
    </source>
</evidence>
<sequence>MKKFVLRSFFICGEHFLSYLTPLLFPVLIWHASAGKEPKNSLLFDFSLFEPNAFPGIILKNYYDEIFFIKIQLIKMYAIFCSKIHNNTF</sequence>
<organism evidence="1 2">
    <name type="scientific">Brachionus plicatilis</name>
    <name type="common">Marine rotifer</name>
    <name type="synonym">Brachionus muelleri</name>
    <dbReference type="NCBI Taxonomy" id="10195"/>
    <lineage>
        <taxon>Eukaryota</taxon>
        <taxon>Metazoa</taxon>
        <taxon>Spiralia</taxon>
        <taxon>Gnathifera</taxon>
        <taxon>Rotifera</taxon>
        <taxon>Eurotatoria</taxon>
        <taxon>Monogononta</taxon>
        <taxon>Pseudotrocha</taxon>
        <taxon>Ploima</taxon>
        <taxon>Brachionidae</taxon>
        <taxon>Brachionus</taxon>
    </lineage>
</organism>
<dbReference type="EMBL" id="REGN01007172">
    <property type="protein sequence ID" value="RNA07059.1"/>
    <property type="molecule type" value="Genomic_DNA"/>
</dbReference>
<dbReference type="Proteomes" id="UP000276133">
    <property type="component" value="Unassembled WGS sequence"/>
</dbReference>
<accession>A0A3M7Q746</accession>
<gene>
    <name evidence="1" type="ORF">BpHYR1_014920</name>
</gene>
<protein>
    <submittedName>
        <fullName evidence="1">Uncharacterized protein</fullName>
    </submittedName>
</protein>
<comment type="caution">
    <text evidence="1">The sequence shown here is derived from an EMBL/GenBank/DDBJ whole genome shotgun (WGS) entry which is preliminary data.</text>
</comment>